<organism evidence="1">
    <name type="scientific">Oryza meridionalis</name>
    <dbReference type="NCBI Taxonomy" id="40149"/>
    <lineage>
        <taxon>Eukaryota</taxon>
        <taxon>Viridiplantae</taxon>
        <taxon>Streptophyta</taxon>
        <taxon>Embryophyta</taxon>
        <taxon>Tracheophyta</taxon>
        <taxon>Spermatophyta</taxon>
        <taxon>Magnoliopsida</taxon>
        <taxon>Liliopsida</taxon>
        <taxon>Poales</taxon>
        <taxon>Poaceae</taxon>
        <taxon>BOP clade</taxon>
        <taxon>Oryzoideae</taxon>
        <taxon>Oryzeae</taxon>
        <taxon>Oryzinae</taxon>
        <taxon>Oryza</taxon>
    </lineage>
</organism>
<dbReference type="AlphaFoldDB" id="A0A0E0EPK6"/>
<keyword evidence="2" id="KW-1185">Reference proteome</keyword>
<dbReference type="Gramene" id="OMERI09G01030.1">
    <property type="protein sequence ID" value="OMERI09G01030.1"/>
    <property type="gene ID" value="OMERI09G01030"/>
</dbReference>
<dbReference type="EnsemblPlants" id="OMERI09G01030.1">
    <property type="protein sequence ID" value="OMERI09G01030.1"/>
    <property type="gene ID" value="OMERI09G01030"/>
</dbReference>
<reference evidence="1" key="2">
    <citation type="submission" date="2018-05" db="EMBL/GenBank/DDBJ databases">
        <title>OmerRS3 (Oryza meridionalis Reference Sequence Version 3).</title>
        <authorList>
            <person name="Zhang J."/>
            <person name="Kudrna D."/>
            <person name="Lee S."/>
            <person name="Talag J."/>
            <person name="Welchert J."/>
            <person name="Wing R.A."/>
        </authorList>
    </citation>
    <scope>NUCLEOTIDE SEQUENCE [LARGE SCALE GENOMIC DNA]</scope>
    <source>
        <strain evidence="1">cv. OR44</strain>
    </source>
</reference>
<dbReference type="PANTHER" id="PTHR35317">
    <property type="entry name" value="OS04G0629600 PROTEIN"/>
    <property type="match status" value="1"/>
</dbReference>
<sequence length="156" mass="17368">MGDDKKLIDGTSKEGVVIQRVIREVGGGSSYPVLTKTNYSNWALLMKNLRHKFDLATFNDGEAIEDFVLHLNGMATTLATLGEKLEKSTIVNKIIRSVPKRLKHIVVVITTLLDVSMLTVEGLTERLQAAEDADEEPTASLQHEGKLYLTEEQWDT</sequence>
<evidence type="ECO:0000313" key="1">
    <source>
        <dbReference type="EnsemblPlants" id="OMERI09G01030.1"/>
    </source>
</evidence>
<name>A0A0E0EPK6_9ORYZ</name>
<dbReference type="STRING" id="40149.A0A0E0EPK6"/>
<proteinExistence type="predicted"/>
<dbReference type="Pfam" id="PF14223">
    <property type="entry name" value="Retrotran_gag_2"/>
    <property type="match status" value="1"/>
</dbReference>
<accession>A0A0E0EPK6</accession>
<dbReference type="PANTHER" id="PTHR35317:SF35">
    <property type="entry name" value="DUF4219 DOMAIN-CONTAINING PROTEIN"/>
    <property type="match status" value="1"/>
</dbReference>
<evidence type="ECO:0000313" key="2">
    <source>
        <dbReference type="Proteomes" id="UP000008021"/>
    </source>
</evidence>
<reference evidence="1" key="1">
    <citation type="submission" date="2015-04" db="UniProtKB">
        <authorList>
            <consortium name="EnsemblPlants"/>
        </authorList>
    </citation>
    <scope>IDENTIFICATION</scope>
</reference>
<dbReference type="Proteomes" id="UP000008021">
    <property type="component" value="Chromosome 9"/>
</dbReference>
<evidence type="ECO:0008006" key="3">
    <source>
        <dbReference type="Google" id="ProtNLM"/>
    </source>
</evidence>
<protein>
    <recommendedName>
        <fullName evidence="3">DUF4219 domain-containing protein</fullName>
    </recommendedName>
</protein>
<dbReference type="HOGENOM" id="CLU_1689511_0_0_1"/>